<evidence type="ECO:0000256" key="2">
    <source>
        <dbReference type="ARBA" id="ARBA00007599"/>
    </source>
</evidence>
<dbReference type="InterPro" id="IPR027417">
    <property type="entry name" value="P-loop_NTPase"/>
</dbReference>
<keyword evidence="8" id="KW-0067">ATP-binding</keyword>
<dbReference type="GO" id="GO:0046872">
    <property type="term" value="F:metal ion binding"/>
    <property type="evidence" value="ECO:0007669"/>
    <property type="project" value="UniProtKB-KW"/>
</dbReference>
<keyword evidence="6" id="KW-0479">Metal-binding</keyword>
<evidence type="ECO:0000256" key="3">
    <source>
        <dbReference type="ARBA" id="ARBA00019010"/>
    </source>
</evidence>
<dbReference type="GO" id="GO:0005737">
    <property type="term" value="C:cytoplasm"/>
    <property type="evidence" value="ECO:0007669"/>
    <property type="project" value="UniProtKB-SubCell"/>
</dbReference>
<dbReference type="PANTHER" id="PTHR33540">
    <property type="entry name" value="TRNA THREONYLCARBAMOYLADENOSINE BIOSYNTHESIS PROTEIN TSAE"/>
    <property type="match status" value="1"/>
</dbReference>
<gene>
    <name evidence="11" type="primary">tsaE</name>
    <name evidence="11" type="ORF">HGG64_02045</name>
</gene>
<keyword evidence="4" id="KW-0963">Cytoplasm</keyword>
<evidence type="ECO:0000256" key="9">
    <source>
        <dbReference type="ARBA" id="ARBA00022842"/>
    </source>
</evidence>
<proteinExistence type="inferred from homology"/>
<protein>
    <recommendedName>
        <fullName evidence="3">tRNA threonylcarbamoyladenosine biosynthesis protein TsaE</fullName>
    </recommendedName>
    <alternativeName>
        <fullName evidence="10">t(6)A37 threonylcarbamoyladenosine biosynthesis protein TsaE</fullName>
    </alternativeName>
</protein>
<dbReference type="KEGG" id="mphn:HGG64_02045"/>
<evidence type="ECO:0000256" key="1">
    <source>
        <dbReference type="ARBA" id="ARBA00004496"/>
    </source>
</evidence>
<evidence type="ECO:0000313" key="12">
    <source>
        <dbReference type="Proteomes" id="UP000501728"/>
    </source>
</evidence>
<dbReference type="EMBL" id="CP051480">
    <property type="protein sequence ID" value="QJG66477.1"/>
    <property type="molecule type" value="Genomic_DNA"/>
</dbReference>
<dbReference type="AlphaFoldDB" id="A0A858U4Y0"/>
<evidence type="ECO:0000256" key="6">
    <source>
        <dbReference type="ARBA" id="ARBA00022723"/>
    </source>
</evidence>
<comment type="subcellular location">
    <subcellularLocation>
        <location evidence="1">Cytoplasm</location>
    </subcellularLocation>
</comment>
<keyword evidence="11" id="KW-0808">Transferase</keyword>
<evidence type="ECO:0000256" key="4">
    <source>
        <dbReference type="ARBA" id="ARBA00022490"/>
    </source>
</evidence>
<comment type="similarity">
    <text evidence="2">Belongs to the TsaE family.</text>
</comment>
<dbReference type="NCBIfam" id="TIGR00150">
    <property type="entry name" value="T6A_YjeE"/>
    <property type="match status" value="1"/>
</dbReference>
<keyword evidence="7" id="KW-0547">Nucleotide-binding</keyword>
<dbReference type="GO" id="GO:0005524">
    <property type="term" value="F:ATP binding"/>
    <property type="evidence" value="ECO:0007669"/>
    <property type="project" value="UniProtKB-KW"/>
</dbReference>
<dbReference type="Gene3D" id="3.40.50.300">
    <property type="entry name" value="P-loop containing nucleotide triphosphate hydrolases"/>
    <property type="match status" value="1"/>
</dbReference>
<name>A0A858U4Y0_9MOLU</name>
<evidence type="ECO:0000256" key="10">
    <source>
        <dbReference type="ARBA" id="ARBA00032441"/>
    </source>
</evidence>
<evidence type="ECO:0000256" key="5">
    <source>
        <dbReference type="ARBA" id="ARBA00022694"/>
    </source>
</evidence>
<dbReference type="RefSeq" id="WP_169580300.1">
    <property type="nucleotide sequence ID" value="NZ_CP051480.1"/>
</dbReference>
<dbReference type="PANTHER" id="PTHR33540:SF2">
    <property type="entry name" value="TRNA THREONYLCARBAMOYLADENOSINE BIOSYNTHESIS PROTEIN TSAE"/>
    <property type="match status" value="1"/>
</dbReference>
<sequence>MNKKFVFKKFEALTPLVEYILSIKDLEALLLNGELGAGKTTLTAQIAKQLGETKTIISPTFNTILVYDKLVHIDAYKLKGDLFAYEDYFENKLVVIEWAKNVAVNFEKFLEINVYFDKEQNHVFEIVKEVR</sequence>
<keyword evidence="12" id="KW-1185">Reference proteome</keyword>
<dbReference type="GO" id="GO:0002949">
    <property type="term" value="P:tRNA threonylcarbamoyladenosine modification"/>
    <property type="evidence" value="ECO:0007669"/>
    <property type="project" value="InterPro"/>
</dbReference>
<organism evidence="11 12">
    <name type="scientific">Mycoplasma phocoeninasale</name>
    <dbReference type="NCBI Taxonomy" id="2726117"/>
    <lineage>
        <taxon>Bacteria</taxon>
        <taxon>Bacillati</taxon>
        <taxon>Mycoplasmatota</taxon>
        <taxon>Mollicutes</taxon>
        <taxon>Mycoplasmataceae</taxon>
        <taxon>Mycoplasma</taxon>
    </lineage>
</organism>
<evidence type="ECO:0000256" key="8">
    <source>
        <dbReference type="ARBA" id="ARBA00022840"/>
    </source>
</evidence>
<reference evidence="11 12" key="1">
    <citation type="submission" date="2020-04" db="EMBL/GenBank/DDBJ databases">
        <title>Novel Mycoplasma species detected in Phocoena phocoena (harbor porpoise) from the USA.</title>
        <authorList>
            <person name="Volokhov D.V."/>
        </authorList>
    </citation>
    <scope>NUCLEOTIDE SEQUENCE [LARGE SCALE GENOMIC DNA]</scope>
    <source>
        <strain evidence="11 12">C264-NAS</strain>
    </source>
</reference>
<dbReference type="InterPro" id="IPR003442">
    <property type="entry name" value="T6A_TsaE"/>
</dbReference>
<evidence type="ECO:0000313" key="11">
    <source>
        <dbReference type="EMBL" id="QJG66477.1"/>
    </source>
</evidence>
<dbReference type="Pfam" id="PF02367">
    <property type="entry name" value="TsaE"/>
    <property type="match status" value="1"/>
</dbReference>
<dbReference type="Proteomes" id="UP000501728">
    <property type="component" value="Chromosome"/>
</dbReference>
<accession>A0A858U4Y0</accession>
<keyword evidence="5" id="KW-0819">tRNA processing</keyword>
<dbReference type="SUPFAM" id="SSF52540">
    <property type="entry name" value="P-loop containing nucleoside triphosphate hydrolases"/>
    <property type="match status" value="1"/>
</dbReference>
<evidence type="ECO:0000256" key="7">
    <source>
        <dbReference type="ARBA" id="ARBA00022741"/>
    </source>
</evidence>
<dbReference type="GO" id="GO:0016740">
    <property type="term" value="F:transferase activity"/>
    <property type="evidence" value="ECO:0007669"/>
    <property type="project" value="UniProtKB-KW"/>
</dbReference>
<keyword evidence="9" id="KW-0460">Magnesium</keyword>